<evidence type="ECO:0000256" key="1">
    <source>
        <dbReference type="ARBA" id="ARBA00004498"/>
    </source>
</evidence>
<comment type="caution">
    <text evidence="10">The sequence shown here is derived from an EMBL/GenBank/DDBJ whole genome shotgun (WGS) entry which is preliminary data.</text>
</comment>
<feature type="region of interest" description="Disordered" evidence="7">
    <location>
        <begin position="231"/>
        <end position="251"/>
    </location>
</feature>
<name>A0A9D3MZG7_ANGAN</name>
<dbReference type="InterPro" id="IPR003961">
    <property type="entry name" value="FN3_dom"/>
</dbReference>
<evidence type="ECO:0000259" key="9">
    <source>
        <dbReference type="PROSITE" id="PS51406"/>
    </source>
</evidence>
<dbReference type="Proteomes" id="UP001044222">
    <property type="component" value="Unassembled WGS sequence"/>
</dbReference>
<dbReference type="CDD" id="cd00087">
    <property type="entry name" value="FReD"/>
    <property type="match status" value="1"/>
</dbReference>
<feature type="domain" description="Fibrinogen C-terminal" evidence="9">
    <location>
        <begin position="1023"/>
        <end position="1238"/>
    </location>
</feature>
<dbReference type="PROSITE" id="PS50853">
    <property type="entry name" value="FN3"/>
    <property type="match status" value="6"/>
</dbReference>
<dbReference type="SMART" id="SM00060">
    <property type="entry name" value="FN3"/>
    <property type="match status" value="7"/>
</dbReference>
<accession>A0A9D3MZG7</accession>
<feature type="compositionally biased region" description="Acidic residues" evidence="7">
    <location>
        <begin position="642"/>
        <end position="655"/>
    </location>
</feature>
<keyword evidence="5" id="KW-0677">Repeat</keyword>
<dbReference type="Pfam" id="PF00041">
    <property type="entry name" value="fn3"/>
    <property type="match status" value="6"/>
</dbReference>
<evidence type="ECO:0000256" key="6">
    <source>
        <dbReference type="ARBA" id="ARBA00023157"/>
    </source>
</evidence>
<feature type="domain" description="Fibronectin type-III" evidence="8">
    <location>
        <begin position="195"/>
        <end position="287"/>
    </location>
</feature>
<dbReference type="Gene3D" id="3.90.215.10">
    <property type="entry name" value="Gamma Fibrinogen, chain A, domain 1"/>
    <property type="match status" value="1"/>
</dbReference>
<dbReference type="SUPFAM" id="SSF49265">
    <property type="entry name" value="Fibronectin type III"/>
    <property type="match status" value="5"/>
</dbReference>
<feature type="region of interest" description="Disordered" evidence="7">
    <location>
        <begin position="636"/>
        <end position="707"/>
    </location>
</feature>
<dbReference type="GO" id="GO:0031175">
    <property type="term" value="P:neuron projection development"/>
    <property type="evidence" value="ECO:0007669"/>
    <property type="project" value="TreeGrafter"/>
</dbReference>
<dbReference type="InterPro" id="IPR013783">
    <property type="entry name" value="Ig-like_fold"/>
</dbReference>
<dbReference type="EMBL" id="JAFIRN010000001">
    <property type="protein sequence ID" value="KAG5856596.1"/>
    <property type="molecule type" value="Genomic_DNA"/>
</dbReference>
<dbReference type="PANTHER" id="PTHR46708:SF1">
    <property type="entry name" value="TENASCIN"/>
    <property type="match status" value="1"/>
</dbReference>
<sequence length="1245" mass="137733">MGPENNIEFTTVPSGSIYLQTRDATDSSVTLFWTQPSVQYSTYHITFKSQREGDKMIQAKVEGRLTSFTQTGLAAGQKYKVSIRGERDGKMGPESTTEFTTAPSGSVHLRSRDITDSSVTLFWTQPSVQYSAYHITFKSQKEGDEAITHKVGGRLTRVTQTGLAAGQKYKVSIRGERDGKMGPESITEFTTDISGPRNLHILKTTQTSVLVQWESPMGDIDSYHLSISPSLTETKDRKNEGQETTLPPDTDAANIDGLEEGRLYYITLIARKGRSQSQPIRIQAVPGNSKNVFNKMIVETVITKLQPEGDIITEKKTNKTTLHKTLFVKNEEVKKKDNEKRSRTGDHSSKTKQDTYKKTDVTTTHRIEKTVLGSEAVTLRTASAGGGTGATAQGRRKVTSQTLLKQDATRGPEEWSKVTRPDSRLDSKHHSKVLSKPDLKTPGTKSTTKANQTISEKDKENNAKQVSQMANVTKTEFSHKIAIGQLMQAQSEDRELETGGNHMVRLKNDSSIIRKGTQGVQSSLSAVQIDRATKISSSAPFYSSSQTRHIHGKIGHKDTSRQTGVKAMIRPSTHHKNTFKTDIPQTDITSSRTRNMGSTLYSVEVRNITSRGFIIIWEVPQGMFQSFVVTRREYALGSGDEKGEEENTEEEEEERSEMRTKEDSAQSTVQRNITYSYGKSGGGNHTHQFPTKSHDSTSSKNNKKVSQVIPGNARSLTFRNLQPHTRYSLTLFGMSSGLQSKIHHVTITTGPESPSELLFSNVTDSSLSVSWAKPKGPITGFKVTYTNTEDGESISVSADTNHSSVTLSQLSPGSSYEVSVVSVLGLKESDPVKGLVITVPDPPTGLQAVNVTDTKALLVWKPAMAKVDRYIIIFGSEKVPDITVKVSGNNAEHQLKGLLSGTVYTVTVTSQLDSLQSTGTTTTFTTAGGSGIRREEVPQEMSVSQLTPRTVVLSWKSPNMVVTSYRLTYQRAGQEAKEVTLASTMTKFKLTGLSPLSKYTVQVQGERNGRYITVMSTEFKTGSLLFPFPTDCSQELLNGMQQSGEVEVFPAGRQGRPVWVYCDMETDGGGWTVFQRRMNGVTNFFRGWNDYSYGFGNLSGEFWLGNENIHNLTSLRPMALRVDLRAGAESAYAHYSFFYIDGQRKHYALRVSGYSGTAGDSMRYYSGRPFSTHDKDPLPISTHCAINYRGGWWHKNCQKTNINGLYSTGTTHQGVIWTDWKGKESSIAFTEMKLRPASFPSRTHS</sequence>
<comment type="subcellular location">
    <subcellularLocation>
        <location evidence="1">Secreted</location>
        <location evidence="1">Extracellular space</location>
        <location evidence="1">Extracellular matrix</location>
    </subcellularLocation>
</comment>
<dbReference type="InterPro" id="IPR014716">
    <property type="entry name" value="Fibrinogen_a/b/g_C_1"/>
</dbReference>
<dbReference type="InterPro" id="IPR036116">
    <property type="entry name" value="FN3_sf"/>
</dbReference>
<keyword evidence="2" id="KW-0964">Secreted</keyword>
<evidence type="ECO:0000256" key="7">
    <source>
        <dbReference type="SAM" id="MobiDB-lite"/>
    </source>
</evidence>
<dbReference type="NCBIfam" id="NF040941">
    <property type="entry name" value="GGGWT_bact"/>
    <property type="match status" value="1"/>
</dbReference>
<evidence type="ECO:0000259" key="8">
    <source>
        <dbReference type="PROSITE" id="PS50853"/>
    </source>
</evidence>
<evidence type="ECO:0008006" key="12">
    <source>
        <dbReference type="Google" id="ProtNLM"/>
    </source>
</evidence>
<dbReference type="PROSITE" id="PS51406">
    <property type="entry name" value="FIBRINOGEN_C_2"/>
    <property type="match status" value="1"/>
</dbReference>
<reference evidence="10" key="1">
    <citation type="submission" date="2021-01" db="EMBL/GenBank/DDBJ databases">
        <title>A chromosome-scale assembly of European eel, Anguilla anguilla.</title>
        <authorList>
            <person name="Henkel C."/>
            <person name="Jong-Raadsen S.A."/>
            <person name="Dufour S."/>
            <person name="Weltzien F.-A."/>
            <person name="Palstra A.P."/>
            <person name="Pelster B."/>
            <person name="Spaink H.P."/>
            <person name="Van Den Thillart G.E."/>
            <person name="Jansen H."/>
            <person name="Zahm M."/>
            <person name="Klopp C."/>
            <person name="Cedric C."/>
            <person name="Louis A."/>
            <person name="Berthelot C."/>
            <person name="Parey E."/>
            <person name="Roest Crollius H."/>
            <person name="Montfort J."/>
            <person name="Robinson-Rechavi M."/>
            <person name="Bucao C."/>
            <person name="Bouchez O."/>
            <person name="Gislard M."/>
            <person name="Lluch J."/>
            <person name="Milhes M."/>
            <person name="Lampietro C."/>
            <person name="Lopez Roques C."/>
            <person name="Donnadieu C."/>
            <person name="Braasch I."/>
            <person name="Desvignes T."/>
            <person name="Postlethwait J."/>
            <person name="Bobe J."/>
            <person name="Guiguen Y."/>
            <person name="Dirks R."/>
        </authorList>
    </citation>
    <scope>NUCLEOTIDE SEQUENCE</scope>
    <source>
        <strain evidence="10">Tag_6206</strain>
        <tissue evidence="10">Liver</tissue>
    </source>
</reference>
<evidence type="ECO:0000313" key="11">
    <source>
        <dbReference type="Proteomes" id="UP001044222"/>
    </source>
</evidence>
<feature type="compositionally biased region" description="Polar residues" evidence="7">
    <location>
        <begin position="443"/>
        <end position="454"/>
    </location>
</feature>
<dbReference type="InterPro" id="IPR036056">
    <property type="entry name" value="Fibrinogen-like_C"/>
</dbReference>
<evidence type="ECO:0000313" key="10">
    <source>
        <dbReference type="EMBL" id="KAG5856596.1"/>
    </source>
</evidence>
<dbReference type="Gene3D" id="2.60.40.10">
    <property type="entry name" value="Immunoglobulins"/>
    <property type="match status" value="7"/>
</dbReference>
<dbReference type="SUPFAM" id="SSF56496">
    <property type="entry name" value="Fibrinogen C-terminal domain-like"/>
    <property type="match status" value="1"/>
</dbReference>
<keyword evidence="3" id="KW-0245">EGF-like domain</keyword>
<dbReference type="SMART" id="SM00186">
    <property type="entry name" value="FBG"/>
    <property type="match status" value="1"/>
</dbReference>
<dbReference type="GO" id="GO:0030155">
    <property type="term" value="P:regulation of cell adhesion"/>
    <property type="evidence" value="ECO:0007669"/>
    <property type="project" value="TreeGrafter"/>
</dbReference>
<protein>
    <recommendedName>
        <fullName evidence="12">Tenascin XB</fullName>
    </recommendedName>
</protein>
<feature type="domain" description="Fibronectin type-III" evidence="8">
    <location>
        <begin position="843"/>
        <end position="930"/>
    </location>
</feature>
<keyword evidence="2" id="KW-0272">Extracellular matrix</keyword>
<feature type="domain" description="Fibronectin type-III" evidence="8">
    <location>
        <begin position="753"/>
        <end position="842"/>
    </location>
</feature>
<keyword evidence="4" id="KW-0732">Signal</keyword>
<dbReference type="InterPro" id="IPR002181">
    <property type="entry name" value="Fibrinogen_a/b/g_C_dom"/>
</dbReference>
<feature type="region of interest" description="Disordered" evidence="7">
    <location>
        <begin position="541"/>
        <end position="563"/>
    </location>
</feature>
<dbReference type="Pfam" id="PF00147">
    <property type="entry name" value="Fibrinogen_C"/>
    <property type="match status" value="1"/>
</dbReference>
<evidence type="ECO:0000256" key="2">
    <source>
        <dbReference type="ARBA" id="ARBA00022530"/>
    </source>
</evidence>
<proteinExistence type="predicted"/>
<keyword evidence="11" id="KW-1185">Reference proteome</keyword>
<dbReference type="AlphaFoldDB" id="A0A9D3MZG7"/>
<keyword evidence="6" id="KW-1015">Disulfide bond</keyword>
<feature type="domain" description="Fibronectin type-III" evidence="8">
    <location>
        <begin position="937"/>
        <end position="1027"/>
    </location>
</feature>
<dbReference type="InterPro" id="IPR050991">
    <property type="entry name" value="ECM_Regulatory_Proteins"/>
</dbReference>
<dbReference type="FunFam" id="3.90.215.10:FF:000001">
    <property type="entry name" value="Tenascin isoform 1"/>
    <property type="match status" value="1"/>
</dbReference>
<gene>
    <name evidence="10" type="ORF">ANANG_G00009590</name>
</gene>
<feature type="region of interest" description="Disordered" evidence="7">
    <location>
        <begin position="332"/>
        <end position="362"/>
    </location>
</feature>
<dbReference type="GO" id="GO:0005615">
    <property type="term" value="C:extracellular space"/>
    <property type="evidence" value="ECO:0007669"/>
    <property type="project" value="TreeGrafter"/>
</dbReference>
<evidence type="ECO:0000256" key="4">
    <source>
        <dbReference type="ARBA" id="ARBA00022729"/>
    </source>
</evidence>
<feature type="compositionally biased region" description="Polar residues" evidence="7">
    <location>
        <begin position="665"/>
        <end position="677"/>
    </location>
</feature>
<feature type="region of interest" description="Disordered" evidence="7">
    <location>
        <begin position="382"/>
        <end position="464"/>
    </location>
</feature>
<evidence type="ECO:0000256" key="3">
    <source>
        <dbReference type="ARBA" id="ARBA00022536"/>
    </source>
</evidence>
<evidence type="ECO:0000256" key="5">
    <source>
        <dbReference type="ARBA" id="ARBA00022737"/>
    </source>
</evidence>
<feature type="domain" description="Fibronectin type-III" evidence="8">
    <location>
        <begin position="106"/>
        <end position="194"/>
    </location>
</feature>
<feature type="domain" description="Fibronectin type-III" evidence="8">
    <location>
        <begin position="12"/>
        <end position="105"/>
    </location>
</feature>
<dbReference type="CDD" id="cd00063">
    <property type="entry name" value="FN3"/>
    <property type="match status" value="6"/>
</dbReference>
<dbReference type="PANTHER" id="PTHR46708">
    <property type="entry name" value="TENASCIN"/>
    <property type="match status" value="1"/>
</dbReference>
<organism evidence="10 11">
    <name type="scientific">Anguilla anguilla</name>
    <name type="common">European freshwater eel</name>
    <name type="synonym">Muraena anguilla</name>
    <dbReference type="NCBI Taxonomy" id="7936"/>
    <lineage>
        <taxon>Eukaryota</taxon>
        <taxon>Metazoa</taxon>
        <taxon>Chordata</taxon>
        <taxon>Craniata</taxon>
        <taxon>Vertebrata</taxon>
        <taxon>Euteleostomi</taxon>
        <taxon>Actinopterygii</taxon>
        <taxon>Neopterygii</taxon>
        <taxon>Teleostei</taxon>
        <taxon>Anguilliformes</taxon>
        <taxon>Anguillidae</taxon>
        <taxon>Anguilla</taxon>
    </lineage>
</organism>
<feature type="compositionally biased region" description="Basic and acidic residues" evidence="7">
    <location>
        <begin position="407"/>
        <end position="428"/>
    </location>
</feature>